<evidence type="ECO:0000256" key="5">
    <source>
        <dbReference type="ARBA" id="ARBA00022723"/>
    </source>
</evidence>
<proteinExistence type="inferred from homology"/>
<dbReference type="GO" id="GO:0051745">
    <property type="term" value="F:4-hydroxy-3-methylbut-2-enyl diphosphate reductase activity"/>
    <property type="evidence" value="ECO:0007669"/>
    <property type="project" value="UniProtKB-UniRule"/>
</dbReference>
<gene>
    <name evidence="10 12" type="primary">ispH</name>
    <name evidence="12" type="ORF">HYY65_10830</name>
</gene>
<feature type="binding site" evidence="10">
    <location>
        <position position="24"/>
    </location>
    <ligand>
        <name>[4Fe-4S] cluster</name>
        <dbReference type="ChEBI" id="CHEBI:49883"/>
    </ligand>
</feature>
<comment type="catalytic activity">
    <reaction evidence="10">
        <text>isopentenyl diphosphate + 2 oxidized [2Fe-2S]-[ferredoxin] + H2O = (2E)-4-hydroxy-3-methylbut-2-enyl diphosphate + 2 reduced [2Fe-2S]-[ferredoxin] + 2 H(+)</text>
        <dbReference type="Rhea" id="RHEA:24488"/>
        <dbReference type="Rhea" id="RHEA-COMP:10000"/>
        <dbReference type="Rhea" id="RHEA-COMP:10001"/>
        <dbReference type="ChEBI" id="CHEBI:15377"/>
        <dbReference type="ChEBI" id="CHEBI:15378"/>
        <dbReference type="ChEBI" id="CHEBI:33737"/>
        <dbReference type="ChEBI" id="CHEBI:33738"/>
        <dbReference type="ChEBI" id="CHEBI:128753"/>
        <dbReference type="ChEBI" id="CHEBI:128769"/>
        <dbReference type="EC" id="1.17.7.4"/>
    </reaction>
</comment>
<keyword evidence="7 10" id="KW-0408">Iron</keyword>
<feature type="transmembrane region" description="Helical" evidence="11">
    <location>
        <begin position="378"/>
        <end position="395"/>
    </location>
</feature>
<keyword evidence="3 10" id="KW-0004">4Fe-4S</keyword>
<evidence type="ECO:0000313" key="12">
    <source>
        <dbReference type="EMBL" id="MBI3015531.1"/>
    </source>
</evidence>
<feature type="transmembrane region" description="Helical" evidence="11">
    <location>
        <begin position="338"/>
        <end position="357"/>
    </location>
</feature>
<dbReference type="EC" id="1.17.7.4" evidence="10"/>
<feature type="binding site" evidence="10">
    <location>
        <position position="136"/>
    </location>
    <ligand>
        <name>dimethylallyl diphosphate</name>
        <dbReference type="ChEBI" id="CHEBI:57623"/>
    </ligand>
</feature>
<dbReference type="PANTHER" id="PTHR30426:SF0">
    <property type="entry name" value="4-HYDROXY-3-METHYLBUT-2-ENYL DIPHOSPHATE REDUCTASE"/>
    <property type="match status" value="1"/>
</dbReference>
<dbReference type="InterPro" id="IPR044878">
    <property type="entry name" value="UbiA_sf"/>
</dbReference>
<dbReference type="PANTHER" id="PTHR30426">
    <property type="entry name" value="4-HYDROXY-3-METHYLBUT-2-ENYL DIPHOSPHATE REDUCTASE"/>
    <property type="match status" value="1"/>
</dbReference>
<dbReference type="GO" id="GO:0016020">
    <property type="term" value="C:membrane"/>
    <property type="evidence" value="ECO:0007669"/>
    <property type="project" value="UniProtKB-SubCell"/>
</dbReference>
<feature type="binding site" evidence="10">
    <location>
        <position position="53"/>
    </location>
    <ligand>
        <name>isopentenyl diphosphate</name>
        <dbReference type="ChEBI" id="CHEBI:128769"/>
    </ligand>
</feature>
<sequence length="591" mass="65217">MISIRERGKLLVKKVIAKEGAGYCMGVRRAMNIVLDAANKEEKSVTTFGPIIHNPQAVEILNSKDVRVVNQVSELKSNGTVIVRAHGIGPDVRQELKSTGLTIRDATCPLVSKVHSSIRRYLKRGHHLIIVGEEKHPEVIGHLGFARGQGSVISRIEDVEKLPDFKKVCVVSQTTFDEEYFLQIADALRKRYPVCEVVNTICFETLNRQREVREMAQKVDAMVVIGGKNSGNTRRLAQISESYGIPAFFVETEKEINLDELEKFESVGITAGASTPNWLIQKVIDHIDALEHRHEPLWMQGLRRMTTTLFRLSFFVALGAALLTHGAALLQGIQPKPVYPLIAILYTLSMFILNRCLDKEADKFNEPGRTEFYERHGRSLLGAGLAAGITALALAFPLGPLPFLCLLIFSLAGVLYSVRLIPPRWQDVLHIRRPKDIPASKSFFIPIACAVVMVFIPYLSSDSGALPATLATSLFVFTVVFLRTALLDMSDIERDRIAGSEILTMLIEKPATLRLLWGMLGFMAAVVTGLALAGWLSLLAVAMLAALGYSALSLYLYQRKVVFNGLTFLLIVDGNLIVAGLLAYLGSLLLA</sequence>
<feature type="binding site" evidence="10">
    <location>
        <position position="202"/>
    </location>
    <ligand>
        <name>[4Fe-4S] cluster</name>
        <dbReference type="ChEBI" id="CHEBI:49883"/>
    </ligand>
</feature>
<dbReference type="Gene3D" id="1.10.357.140">
    <property type="entry name" value="UbiA prenyltransferase"/>
    <property type="match status" value="1"/>
</dbReference>
<comment type="similarity">
    <text evidence="10">Belongs to the IspH family.</text>
</comment>
<feature type="binding site" evidence="10">
    <location>
        <position position="108"/>
    </location>
    <ligand>
        <name>[4Fe-4S] cluster</name>
        <dbReference type="ChEBI" id="CHEBI:49883"/>
    </ligand>
</feature>
<dbReference type="EMBL" id="JACPSX010000207">
    <property type="protein sequence ID" value="MBI3015531.1"/>
    <property type="molecule type" value="Genomic_DNA"/>
</dbReference>
<feature type="binding site" evidence="10">
    <location>
        <position position="86"/>
    </location>
    <ligand>
        <name>(2E)-4-hydroxy-3-methylbut-2-enyl diphosphate</name>
        <dbReference type="ChEBI" id="CHEBI:128753"/>
    </ligand>
</feature>
<keyword evidence="5 10" id="KW-0479">Metal-binding</keyword>
<feature type="binding site" evidence="10">
    <location>
        <position position="86"/>
    </location>
    <ligand>
        <name>dimethylallyl diphosphate</name>
        <dbReference type="ChEBI" id="CHEBI:57623"/>
    </ligand>
</feature>
<dbReference type="CDD" id="cd13967">
    <property type="entry name" value="PT_UbiA_5"/>
    <property type="match status" value="1"/>
</dbReference>
<feature type="binding site" evidence="10">
    <location>
        <position position="230"/>
    </location>
    <ligand>
        <name>(2E)-4-hydroxy-3-methylbut-2-enyl diphosphate</name>
        <dbReference type="ChEBI" id="CHEBI:128753"/>
    </ligand>
</feature>
<comment type="cofactor">
    <cofactor evidence="10">
        <name>[4Fe-4S] cluster</name>
        <dbReference type="ChEBI" id="CHEBI:49883"/>
    </cofactor>
    <text evidence="10">Binds 1 [4Fe-4S] cluster per subunit.</text>
</comment>
<organism evidence="12 13">
    <name type="scientific">Tectimicrobiota bacterium</name>
    <dbReference type="NCBI Taxonomy" id="2528274"/>
    <lineage>
        <taxon>Bacteria</taxon>
        <taxon>Pseudomonadati</taxon>
        <taxon>Nitrospinota/Tectimicrobiota group</taxon>
        <taxon>Candidatus Tectimicrobiota</taxon>
    </lineage>
</organism>
<feature type="binding site" evidence="10">
    <location>
        <position position="174"/>
    </location>
    <ligand>
        <name>(2E)-4-hydroxy-3-methylbut-2-enyl diphosphate</name>
        <dbReference type="ChEBI" id="CHEBI:128753"/>
    </ligand>
</feature>
<feature type="binding site" evidence="10">
    <location>
        <position position="274"/>
    </location>
    <ligand>
        <name>dimethylallyl diphosphate</name>
        <dbReference type="ChEBI" id="CHEBI:57623"/>
    </ligand>
</feature>
<dbReference type="NCBIfam" id="TIGR00216">
    <property type="entry name" value="ispH_lytB"/>
    <property type="match status" value="1"/>
</dbReference>
<comment type="catalytic activity">
    <reaction evidence="10">
        <text>dimethylallyl diphosphate + 2 oxidized [2Fe-2S]-[ferredoxin] + H2O = (2E)-4-hydroxy-3-methylbut-2-enyl diphosphate + 2 reduced [2Fe-2S]-[ferredoxin] + 2 H(+)</text>
        <dbReference type="Rhea" id="RHEA:24825"/>
        <dbReference type="Rhea" id="RHEA-COMP:10000"/>
        <dbReference type="Rhea" id="RHEA-COMP:10001"/>
        <dbReference type="ChEBI" id="CHEBI:15377"/>
        <dbReference type="ChEBI" id="CHEBI:15378"/>
        <dbReference type="ChEBI" id="CHEBI:33737"/>
        <dbReference type="ChEBI" id="CHEBI:33738"/>
        <dbReference type="ChEBI" id="CHEBI:57623"/>
        <dbReference type="ChEBI" id="CHEBI:128753"/>
        <dbReference type="EC" id="1.17.7.4"/>
    </reaction>
</comment>
<evidence type="ECO:0000256" key="3">
    <source>
        <dbReference type="ARBA" id="ARBA00022485"/>
    </source>
</evidence>
<keyword evidence="4 11" id="KW-0812">Transmembrane</keyword>
<feature type="transmembrane region" description="Helical" evidence="11">
    <location>
        <begin position="465"/>
        <end position="486"/>
    </location>
</feature>
<evidence type="ECO:0000256" key="7">
    <source>
        <dbReference type="ARBA" id="ARBA00023004"/>
    </source>
</evidence>
<feature type="binding site" evidence="10">
    <location>
        <position position="53"/>
    </location>
    <ligand>
        <name>dimethylallyl diphosphate</name>
        <dbReference type="ChEBI" id="CHEBI:57623"/>
    </ligand>
</feature>
<feature type="binding site" evidence="10">
    <location>
        <position position="232"/>
    </location>
    <ligand>
        <name>isopentenyl diphosphate</name>
        <dbReference type="ChEBI" id="CHEBI:128769"/>
    </ligand>
</feature>
<evidence type="ECO:0000256" key="11">
    <source>
        <dbReference type="SAM" id="Phobius"/>
    </source>
</evidence>
<dbReference type="GO" id="GO:0051539">
    <property type="term" value="F:4 iron, 4 sulfur cluster binding"/>
    <property type="evidence" value="ECO:0007669"/>
    <property type="project" value="UniProtKB-UniRule"/>
</dbReference>
<evidence type="ECO:0000313" key="13">
    <source>
        <dbReference type="Proteomes" id="UP000741360"/>
    </source>
</evidence>
<keyword evidence="2" id="KW-1003">Cell membrane</keyword>
<feature type="binding site" evidence="10">
    <location>
        <position position="232"/>
    </location>
    <ligand>
        <name>dimethylallyl diphosphate</name>
        <dbReference type="ChEBI" id="CHEBI:57623"/>
    </ligand>
</feature>
<feature type="binding site" evidence="10">
    <location>
        <position position="230"/>
    </location>
    <ligand>
        <name>isopentenyl diphosphate</name>
        <dbReference type="ChEBI" id="CHEBI:128769"/>
    </ligand>
</feature>
<evidence type="ECO:0000256" key="10">
    <source>
        <dbReference type="HAMAP-Rule" id="MF_00191"/>
    </source>
</evidence>
<keyword evidence="10 12" id="KW-0560">Oxidoreductase</keyword>
<feature type="transmembrane region" description="Helical" evidence="11">
    <location>
        <begin position="569"/>
        <end position="590"/>
    </location>
</feature>
<dbReference type="HAMAP" id="MF_00191">
    <property type="entry name" value="IspH"/>
    <property type="match status" value="1"/>
</dbReference>
<dbReference type="InterPro" id="IPR000537">
    <property type="entry name" value="UbiA_prenyltransferase"/>
</dbReference>
<comment type="pathway">
    <text evidence="10">Isoprenoid biosynthesis; isopentenyl diphosphate biosynthesis via DXP pathway; isopentenyl diphosphate from 1-deoxy-D-xylulose 5-phosphate: step 6/6.</text>
</comment>
<protein>
    <recommendedName>
        <fullName evidence="10">4-hydroxy-3-methylbut-2-enyl diphosphate reductase</fullName>
        <shortName evidence="10">HMBPP reductase</shortName>
        <ecNumber evidence="10">1.17.7.4</ecNumber>
    </recommendedName>
</protein>
<dbReference type="Pfam" id="PF02401">
    <property type="entry name" value="LYTB"/>
    <property type="match status" value="1"/>
</dbReference>
<reference evidence="12" key="1">
    <citation type="submission" date="2020-07" db="EMBL/GenBank/DDBJ databases">
        <title>Huge and variable diversity of episymbiotic CPR bacteria and DPANN archaea in groundwater ecosystems.</title>
        <authorList>
            <person name="He C.Y."/>
            <person name="Keren R."/>
            <person name="Whittaker M."/>
            <person name="Farag I.F."/>
            <person name="Doudna J."/>
            <person name="Cate J.H.D."/>
            <person name="Banfield J.F."/>
        </authorList>
    </citation>
    <scope>NUCLEOTIDE SEQUENCE</scope>
    <source>
        <strain evidence="12">NC_groundwater_717_Ag_S-0.2um_59_8</strain>
    </source>
</reference>
<feature type="transmembrane region" description="Helical" evidence="11">
    <location>
        <begin position="309"/>
        <end position="332"/>
    </location>
</feature>
<comment type="caution">
    <text evidence="10">Lacks conserved residue(s) required for the propagation of feature annotation.</text>
</comment>
<dbReference type="CDD" id="cd13944">
    <property type="entry name" value="lytB_ispH"/>
    <property type="match status" value="1"/>
</dbReference>
<dbReference type="AlphaFoldDB" id="A0A932GQJ9"/>
<feature type="transmembrane region" description="Helical" evidence="11">
    <location>
        <begin position="401"/>
        <end position="421"/>
    </location>
</feature>
<feature type="binding site" evidence="10">
    <location>
        <position position="53"/>
    </location>
    <ligand>
        <name>(2E)-4-hydroxy-3-methylbut-2-enyl diphosphate</name>
        <dbReference type="ChEBI" id="CHEBI:128753"/>
    </ligand>
</feature>
<keyword evidence="6 11" id="KW-1133">Transmembrane helix</keyword>
<feature type="active site" description="Proton donor" evidence="10">
    <location>
        <position position="138"/>
    </location>
</feature>
<dbReference type="GO" id="GO:0016765">
    <property type="term" value="F:transferase activity, transferring alkyl or aryl (other than methyl) groups"/>
    <property type="evidence" value="ECO:0007669"/>
    <property type="project" value="InterPro"/>
</dbReference>
<evidence type="ECO:0000256" key="4">
    <source>
        <dbReference type="ARBA" id="ARBA00022692"/>
    </source>
</evidence>
<accession>A0A932GQJ9</accession>
<dbReference type="Proteomes" id="UP000741360">
    <property type="component" value="Unassembled WGS sequence"/>
</dbReference>
<feature type="binding site" evidence="10">
    <location>
        <position position="274"/>
    </location>
    <ligand>
        <name>(2E)-4-hydroxy-3-methylbut-2-enyl diphosphate</name>
        <dbReference type="ChEBI" id="CHEBI:128753"/>
    </ligand>
</feature>
<evidence type="ECO:0000256" key="1">
    <source>
        <dbReference type="ARBA" id="ARBA00004141"/>
    </source>
</evidence>
<comment type="subcellular location">
    <subcellularLocation>
        <location evidence="1">Membrane</location>
        <topology evidence="1">Multi-pass membrane protein</topology>
    </subcellularLocation>
</comment>
<evidence type="ECO:0000256" key="6">
    <source>
        <dbReference type="ARBA" id="ARBA00022989"/>
    </source>
</evidence>
<keyword evidence="9 11" id="KW-0472">Membrane</keyword>
<feature type="transmembrane region" description="Helical" evidence="11">
    <location>
        <begin position="442"/>
        <end position="459"/>
    </location>
</feature>
<dbReference type="GO" id="GO:0050992">
    <property type="term" value="P:dimethylallyl diphosphate biosynthetic process"/>
    <property type="evidence" value="ECO:0007669"/>
    <property type="project" value="UniProtKB-UniRule"/>
</dbReference>
<evidence type="ECO:0000256" key="8">
    <source>
        <dbReference type="ARBA" id="ARBA00023014"/>
    </source>
</evidence>
<feature type="transmembrane region" description="Helical" evidence="11">
    <location>
        <begin position="515"/>
        <end position="532"/>
    </location>
</feature>
<dbReference type="GO" id="GO:0016114">
    <property type="term" value="P:terpenoid biosynthetic process"/>
    <property type="evidence" value="ECO:0007669"/>
    <property type="project" value="UniProtKB-UniRule"/>
</dbReference>
<dbReference type="Gene3D" id="3.40.50.11270">
    <property type="match status" value="1"/>
</dbReference>
<keyword evidence="10" id="KW-0414">Isoprene biosynthesis</keyword>
<dbReference type="GO" id="GO:0046872">
    <property type="term" value="F:metal ion binding"/>
    <property type="evidence" value="ECO:0007669"/>
    <property type="project" value="UniProtKB-KW"/>
</dbReference>
<dbReference type="InterPro" id="IPR003451">
    <property type="entry name" value="LytB/IspH"/>
</dbReference>
<name>A0A932GQJ9_UNCTE</name>
<comment type="caution">
    <text evidence="12">The sequence shown here is derived from an EMBL/GenBank/DDBJ whole genome shotgun (WGS) entry which is preliminary data.</text>
</comment>
<feature type="binding site" evidence="10">
    <location>
        <position position="232"/>
    </location>
    <ligand>
        <name>(2E)-4-hydroxy-3-methylbut-2-enyl diphosphate</name>
        <dbReference type="ChEBI" id="CHEBI:128753"/>
    </ligand>
</feature>
<keyword evidence="8 10" id="KW-0411">Iron-sulfur</keyword>
<comment type="function">
    <text evidence="10">Catalyzes the conversion of 1-hydroxy-2-methyl-2-(E)-butenyl 4-diphosphate (HMBPP) into a mixture of isopentenyl diphosphate (IPP) and dimethylallyl diphosphate (DMAPP). Acts in the terminal step of the DOXP/MEP pathway for isoprenoid precursor biosynthesis.</text>
</comment>
<feature type="binding site" evidence="10">
    <location>
        <position position="86"/>
    </location>
    <ligand>
        <name>isopentenyl diphosphate</name>
        <dbReference type="ChEBI" id="CHEBI:128769"/>
    </ligand>
</feature>
<evidence type="ECO:0000256" key="2">
    <source>
        <dbReference type="ARBA" id="ARBA00022475"/>
    </source>
</evidence>
<feature type="transmembrane region" description="Helical" evidence="11">
    <location>
        <begin position="538"/>
        <end position="557"/>
    </location>
</feature>
<comment type="pathway">
    <text evidence="10">Isoprenoid biosynthesis; dimethylallyl diphosphate biosynthesis; dimethylallyl diphosphate from (2E)-4-hydroxy-3-methylbutenyl diphosphate: step 1/1.</text>
</comment>
<feature type="binding site" evidence="10">
    <location>
        <position position="274"/>
    </location>
    <ligand>
        <name>isopentenyl diphosphate</name>
        <dbReference type="ChEBI" id="CHEBI:128769"/>
    </ligand>
</feature>
<feature type="binding site" evidence="10">
    <location>
        <position position="136"/>
    </location>
    <ligand>
        <name>isopentenyl diphosphate</name>
        <dbReference type="ChEBI" id="CHEBI:128769"/>
    </ligand>
</feature>
<feature type="binding site" evidence="10">
    <location>
        <position position="230"/>
    </location>
    <ligand>
        <name>dimethylallyl diphosphate</name>
        <dbReference type="ChEBI" id="CHEBI:57623"/>
    </ligand>
</feature>
<evidence type="ECO:0000256" key="9">
    <source>
        <dbReference type="ARBA" id="ARBA00023136"/>
    </source>
</evidence>
<dbReference type="GO" id="GO:0019288">
    <property type="term" value="P:isopentenyl diphosphate biosynthetic process, methylerythritol 4-phosphate pathway"/>
    <property type="evidence" value="ECO:0007669"/>
    <property type="project" value="UniProtKB-UniRule"/>
</dbReference>
<feature type="binding site" evidence="10">
    <location>
        <position position="136"/>
    </location>
    <ligand>
        <name>(2E)-4-hydroxy-3-methylbut-2-enyl diphosphate</name>
        <dbReference type="ChEBI" id="CHEBI:128753"/>
    </ligand>
</feature>
<dbReference type="Gene3D" id="3.40.1010.20">
    <property type="entry name" value="4-hydroxy-3-methylbut-2-enyl diphosphate reductase, catalytic domain"/>
    <property type="match status" value="2"/>
</dbReference>
<dbReference type="Pfam" id="PF01040">
    <property type="entry name" value="UbiA"/>
    <property type="match status" value="1"/>
</dbReference>